<proteinExistence type="predicted"/>
<gene>
    <name evidence="1" type="ORF">SAMN05660909_00312</name>
</gene>
<evidence type="ECO:0000313" key="1">
    <source>
        <dbReference type="EMBL" id="SDZ95409.1"/>
    </source>
</evidence>
<dbReference type="AlphaFoldDB" id="A0A1H3X7P8"/>
<organism evidence="1 2">
    <name type="scientific">Chitinophaga terrae</name>
    <name type="common">ex Kim and Jung 2007</name>
    <dbReference type="NCBI Taxonomy" id="408074"/>
    <lineage>
        <taxon>Bacteria</taxon>
        <taxon>Pseudomonadati</taxon>
        <taxon>Bacteroidota</taxon>
        <taxon>Chitinophagia</taxon>
        <taxon>Chitinophagales</taxon>
        <taxon>Chitinophagaceae</taxon>
        <taxon>Chitinophaga</taxon>
    </lineage>
</organism>
<name>A0A1H3X7P8_9BACT</name>
<dbReference type="RefSeq" id="WP_089757928.1">
    <property type="nucleotide sequence ID" value="NZ_BKAT01000012.1"/>
</dbReference>
<protein>
    <submittedName>
        <fullName evidence="1">Uncharacterized protein</fullName>
    </submittedName>
</protein>
<dbReference type="EMBL" id="FNRL01000001">
    <property type="protein sequence ID" value="SDZ95409.1"/>
    <property type="molecule type" value="Genomic_DNA"/>
</dbReference>
<dbReference type="Proteomes" id="UP000199656">
    <property type="component" value="Unassembled WGS sequence"/>
</dbReference>
<keyword evidence="2" id="KW-1185">Reference proteome</keyword>
<accession>A0A1H3X7P8</accession>
<dbReference type="OrthoDB" id="9825839at2"/>
<reference evidence="2" key="1">
    <citation type="submission" date="2016-10" db="EMBL/GenBank/DDBJ databases">
        <authorList>
            <person name="Varghese N."/>
            <person name="Submissions S."/>
        </authorList>
    </citation>
    <scope>NUCLEOTIDE SEQUENCE [LARGE SCALE GENOMIC DNA]</scope>
    <source>
        <strain evidence="2">DSM 23920</strain>
    </source>
</reference>
<dbReference type="STRING" id="408074.SAMN05660909_00312"/>
<evidence type="ECO:0000313" key="2">
    <source>
        <dbReference type="Proteomes" id="UP000199656"/>
    </source>
</evidence>
<sequence>MRKFILSVGMLCITCSIVESQTPIKARLTPIVAGIPDPPKSMDEAYNIAHVNGGGNPYTIATPQSLYPAAKAQIEKAVAQLEPEKTKTEEEAADEAVAVAAAGNAFVRQSPEMQNAMRELQIRFQTDPKFAESFEKMTEQEKVAFLQKWNNDHRVKAPSGPLDNSKDANIGKEIQEFQALSKKMQIWQQMLKSRFYNQIMQSDADAHRHIDEQEQQALAALPDITSGEYTGPDPVKTKEIQTRYLNAHLQQAKLKLEKDAKTLREYRTEYITGLANFDNELAGIKYGDKYHVPALKSGVGGLQKALLEIANDLIYCNQQITVNAANWHVKSLDQPTTVKNGKSNLISLLYISF</sequence>